<evidence type="ECO:0000256" key="2">
    <source>
        <dbReference type="ARBA" id="ARBA00022747"/>
    </source>
</evidence>
<dbReference type="PANTHER" id="PTHR30408">
    <property type="entry name" value="TYPE-1 RESTRICTION ENZYME ECOKI SPECIFICITY PROTEIN"/>
    <property type="match status" value="1"/>
</dbReference>
<dbReference type="EMBL" id="CP159373">
    <property type="protein sequence ID" value="XCN72097.1"/>
    <property type="molecule type" value="Genomic_DNA"/>
</dbReference>
<dbReference type="GO" id="GO:0009307">
    <property type="term" value="P:DNA restriction-modification system"/>
    <property type="evidence" value="ECO:0007669"/>
    <property type="project" value="UniProtKB-KW"/>
</dbReference>
<dbReference type="AlphaFoldDB" id="A0AAU8LSS3"/>
<name>A0AAU8LSS3_9BACT</name>
<evidence type="ECO:0000256" key="1">
    <source>
        <dbReference type="ARBA" id="ARBA00010923"/>
    </source>
</evidence>
<dbReference type="InterPro" id="IPR000055">
    <property type="entry name" value="Restrct_endonuc_typeI_TRD"/>
</dbReference>
<dbReference type="PANTHER" id="PTHR30408:SF13">
    <property type="entry name" value="TYPE I RESTRICTION ENZYME HINDI SPECIFICITY SUBUNIT"/>
    <property type="match status" value="1"/>
</dbReference>
<dbReference type="SUPFAM" id="SSF116734">
    <property type="entry name" value="DNA methylase specificity domain"/>
    <property type="match status" value="2"/>
</dbReference>
<accession>A0AAU8LSS3</accession>
<keyword evidence="5" id="KW-0255">Endonuclease</keyword>
<evidence type="ECO:0000313" key="5">
    <source>
        <dbReference type="EMBL" id="XCN72097.1"/>
    </source>
</evidence>
<keyword evidence="2" id="KW-0680">Restriction system</keyword>
<sequence>MGGEWQEVQLQDIVTILGDGLHGTPKYDEDGEYYFINGNNLEEGRIVFRDKTKRVAHDQFVKYKKKLNDRTILVSINGTIGNVAYYNGEKIILGKSACYFNLVDGVEKGFVRYVLSGSIFQNYLHQYSTGTTIKNVSLKDMREFSFQLPSVNEQKAIAHALGTLDDQIELNRQMNETLEAMAQTLFKSWFVDFDPVIDNAQASGKEIPEELRERAEARAALGDKRKPLPEDIRSLFPDEFIYNDEMGWIPKGWEVAPLSKITTELRRGISPKYIEKGGVRVVNQRCIRNHEIDYTLTRLNDETKRKVDGRLLEKGDLLINSTGVGTLGRMAQVHTLSEPTVVDSHVTVARANKNKYLPYTFARMMLSLEPYVEEMGEGTTGQTELSRKNLAQLQVIVPPVKTQENAEKYFYELYHKASLNIKNSSTLSLARDTLLPKLLSGELRIPDAEKMVEEVV</sequence>
<dbReference type="Pfam" id="PF01420">
    <property type="entry name" value="Methylase_S"/>
    <property type="match status" value="1"/>
</dbReference>
<keyword evidence="3" id="KW-0238">DNA-binding</keyword>
<dbReference type="GO" id="GO:0003677">
    <property type="term" value="F:DNA binding"/>
    <property type="evidence" value="ECO:0007669"/>
    <property type="project" value="UniProtKB-KW"/>
</dbReference>
<evidence type="ECO:0000256" key="3">
    <source>
        <dbReference type="ARBA" id="ARBA00023125"/>
    </source>
</evidence>
<dbReference type="REBASE" id="963925">
    <property type="entry name" value="S.EaeRat1ORF17560P"/>
</dbReference>
<dbReference type="InterPro" id="IPR052021">
    <property type="entry name" value="Type-I_RS_S_subunit"/>
</dbReference>
<proteinExistence type="inferred from homology"/>
<feature type="domain" description="Type I restriction modification DNA specificity" evidence="4">
    <location>
        <begin position="4"/>
        <end position="179"/>
    </location>
</feature>
<evidence type="ECO:0000259" key="4">
    <source>
        <dbReference type="Pfam" id="PF01420"/>
    </source>
</evidence>
<keyword evidence="5" id="KW-0378">Hydrolase</keyword>
<dbReference type="InterPro" id="IPR044946">
    <property type="entry name" value="Restrct_endonuc_typeI_TRD_sf"/>
</dbReference>
<gene>
    <name evidence="5" type="ORF">Q3M24_17540</name>
</gene>
<comment type="similarity">
    <text evidence="1">Belongs to the type-I restriction system S methylase family.</text>
</comment>
<organism evidence="5">
    <name type="scientific">Candidatus Electrothrix aestuarii</name>
    <dbReference type="NCBI Taxonomy" id="3062594"/>
    <lineage>
        <taxon>Bacteria</taxon>
        <taxon>Pseudomonadati</taxon>
        <taxon>Thermodesulfobacteriota</taxon>
        <taxon>Desulfobulbia</taxon>
        <taxon>Desulfobulbales</taxon>
        <taxon>Desulfobulbaceae</taxon>
        <taxon>Candidatus Electrothrix</taxon>
    </lineage>
</organism>
<keyword evidence="5" id="KW-0540">Nuclease</keyword>
<dbReference type="GO" id="GO:0004519">
    <property type="term" value="F:endonuclease activity"/>
    <property type="evidence" value="ECO:0007669"/>
    <property type="project" value="UniProtKB-KW"/>
</dbReference>
<dbReference type="KEGG" id="eaj:Q3M24_17540"/>
<reference evidence="5" key="2">
    <citation type="submission" date="2024-06" db="EMBL/GenBank/DDBJ databases">
        <authorList>
            <person name="Plum-Jensen L.E."/>
            <person name="Schramm A."/>
            <person name="Marshall I.P.G."/>
        </authorList>
    </citation>
    <scope>NUCLEOTIDE SEQUENCE</scope>
    <source>
        <strain evidence="5">Rat1</strain>
    </source>
</reference>
<reference evidence="5" key="1">
    <citation type="journal article" date="2024" name="Syst. Appl. Microbiol.">
        <title>First single-strain enrichments of Electrothrix cable bacteria, description of E. aestuarii sp. nov. and E. rattekaaiensis sp. nov., and proposal of a cable bacteria taxonomy following the rules of the SeqCode.</title>
        <authorList>
            <person name="Plum-Jensen L.E."/>
            <person name="Schramm A."/>
            <person name="Marshall I.P.G."/>
        </authorList>
    </citation>
    <scope>NUCLEOTIDE SEQUENCE</scope>
    <source>
        <strain evidence="5">Rat1</strain>
    </source>
</reference>
<protein>
    <submittedName>
        <fullName evidence="5">Restriction endonuclease subunit S</fullName>
    </submittedName>
</protein>
<dbReference type="Gene3D" id="3.90.220.20">
    <property type="entry name" value="DNA methylase specificity domains"/>
    <property type="match status" value="2"/>
</dbReference>